<reference evidence="1 2" key="2">
    <citation type="journal article" date="2014" name="Int. J. Syst. Evol. Microbiol.">
        <title>Methanobacterium paludis sp. nov. and a novel strain of Methanobacterium lacus isolated from northern peatlands.</title>
        <authorList>
            <person name="Cadillo-Quiroz H."/>
            <person name="Brauer S.L."/>
            <person name="Goodson N."/>
            <person name="Yavitt J.B."/>
            <person name="Zinder S.H."/>
        </authorList>
    </citation>
    <scope>NUCLEOTIDE SEQUENCE [LARGE SCALE GENOMIC DNA]</scope>
    <source>
        <strain evidence="1 2">AL-21</strain>
    </source>
</reference>
<dbReference type="KEGG" id="mel:Metbo_0124"/>
<dbReference type="STRING" id="877455.Metbo_0124"/>
<dbReference type="Proteomes" id="UP000007490">
    <property type="component" value="Chromosome"/>
</dbReference>
<dbReference type="AlphaFoldDB" id="F0T7E8"/>
<dbReference type="RefSeq" id="WP_013643728.1">
    <property type="nucleotide sequence ID" value="NC_015216.1"/>
</dbReference>
<dbReference type="OrthoDB" id="70556at2157"/>
<evidence type="ECO:0000313" key="2">
    <source>
        <dbReference type="Proteomes" id="UP000007490"/>
    </source>
</evidence>
<evidence type="ECO:0000313" key="1">
    <source>
        <dbReference type="EMBL" id="ADZ08377.1"/>
    </source>
</evidence>
<dbReference type="GeneID" id="10276549"/>
<sequence length="212" mass="24375">MAGISDNLEIFRKLSKKHYADLVESLEGKYCWKCPMRTNNSETFCREVDSWVRLSIAFEMGIHDHLREMEIPYGCLEVITAKFVEKQISQGNASNKLQKLNLIQMDKSMGFGIDGGDYLLVQQGPKKLRSGDKVLLPNSCPLSNLWYTKNCTEELPLKVFLVTKVFHKQGVKYIQTSEGLEVPFEYVYGFILKIIKEEDPIYTDLHLNQALK</sequence>
<name>F0T7E8_METLA</name>
<accession>F0T7E8</accession>
<dbReference type="EMBL" id="CP002551">
    <property type="protein sequence ID" value="ADZ08377.1"/>
    <property type="molecule type" value="Genomic_DNA"/>
</dbReference>
<reference evidence="2" key="1">
    <citation type="submission" date="2011-02" db="EMBL/GenBank/DDBJ databases">
        <title>Complete sequence of Methanobacterium sp. AL-21.</title>
        <authorList>
            <consortium name="US DOE Joint Genome Institute"/>
            <person name="Lucas S."/>
            <person name="Copeland A."/>
            <person name="Lapidus A."/>
            <person name="Cheng J.-F."/>
            <person name="Goodwin L."/>
            <person name="Pitluck S."/>
            <person name="Chertkov O."/>
            <person name="Detter J.C."/>
            <person name="Han C."/>
            <person name="Tapia R."/>
            <person name="Land M."/>
            <person name="Hauser L."/>
            <person name="Kyrpides N."/>
            <person name="Ivanova N."/>
            <person name="Mikhailova N."/>
            <person name="Pagani I."/>
            <person name="Cadillo-Quiroz H."/>
            <person name="Imachi H."/>
            <person name="Zinder S."/>
            <person name="Liu W."/>
            <person name="Woyke T."/>
        </authorList>
    </citation>
    <scope>NUCLEOTIDE SEQUENCE [LARGE SCALE GENOMIC DNA]</scope>
    <source>
        <strain evidence="2">AL-21</strain>
    </source>
</reference>
<keyword evidence="2" id="KW-1185">Reference proteome</keyword>
<dbReference type="HOGENOM" id="CLU_1425091_0_0_2"/>
<proteinExistence type="predicted"/>
<gene>
    <name evidence="1" type="ordered locus">Metbo_0124</name>
</gene>
<organism evidence="1 2">
    <name type="scientific">Methanobacterium lacus (strain AL-21)</name>
    <dbReference type="NCBI Taxonomy" id="877455"/>
    <lineage>
        <taxon>Archaea</taxon>
        <taxon>Methanobacteriati</taxon>
        <taxon>Methanobacteriota</taxon>
        <taxon>Methanomada group</taxon>
        <taxon>Methanobacteria</taxon>
        <taxon>Methanobacteriales</taxon>
        <taxon>Methanobacteriaceae</taxon>
        <taxon>Methanobacterium</taxon>
    </lineage>
</organism>
<protein>
    <submittedName>
        <fullName evidence="1">Uncharacterized protein</fullName>
    </submittedName>
</protein>